<gene>
    <name evidence="1" type="ORF">VP01_14160g1</name>
</gene>
<comment type="caution">
    <text evidence="1">The sequence shown here is derived from an EMBL/GenBank/DDBJ whole genome shotgun (WGS) entry which is preliminary data.</text>
</comment>
<dbReference type="AlphaFoldDB" id="A0A0L6VMM2"/>
<dbReference type="EMBL" id="LAVV01004622">
    <property type="protein sequence ID" value="KNZ61345.1"/>
    <property type="molecule type" value="Genomic_DNA"/>
</dbReference>
<proteinExistence type="predicted"/>
<evidence type="ECO:0000313" key="2">
    <source>
        <dbReference type="Proteomes" id="UP000037035"/>
    </source>
</evidence>
<dbReference type="Proteomes" id="UP000037035">
    <property type="component" value="Unassembled WGS sequence"/>
</dbReference>
<reference evidence="1 2" key="1">
    <citation type="submission" date="2015-08" db="EMBL/GenBank/DDBJ databases">
        <title>Next Generation Sequencing and Analysis of the Genome of Puccinia sorghi L Schw, the Causal Agent of Maize Common Rust.</title>
        <authorList>
            <person name="Rochi L."/>
            <person name="Burguener G."/>
            <person name="Darino M."/>
            <person name="Turjanski A."/>
            <person name="Kreff E."/>
            <person name="Dieguez M.J."/>
            <person name="Sacco F."/>
        </authorList>
    </citation>
    <scope>NUCLEOTIDE SEQUENCE [LARGE SCALE GENOMIC DNA]</scope>
    <source>
        <strain evidence="1 2">RO10H11247</strain>
    </source>
</reference>
<organism evidence="1 2">
    <name type="scientific">Puccinia sorghi</name>
    <dbReference type="NCBI Taxonomy" id="27349"/>
    <lineage>
        <taxon>Eukaryota</taxon>
        <taxon>Fungi</taxon>
        <taxon>Dikarya</taxon>
        <taxon>Basidiomycota</taxon>
        <taxon>Pucciniomycotina</taxon>
        <taxon>Pucciniomycetes</taxon>
        <taxon>Pucciniales</taxon>
        <taxon>Pucciniaceae</taxon>
        <taxon>Puccinia</taxon>
    </lineage>
</organism>
<feature type="non-terminal residue" evidence="1">
    <location>
        <position position="1"/>
    </location>
</feature>
<dbReference type="VEuPathDB" id="FungiDB:VP01_14160g1"/>
<accession>A0A0L6VMM2</accession>
<name>A0A0L6VMM2_9BASI</name>
<keyword evidence="2" id="KW-1185">Reference proteome</keyword>
<evidence type="ECO:0000313" key="1">
    <source>
        <dbReference type="EMBL" id="KNZ61345.1"/>
    </source>
</evidence>
<protein>
    <submittedName>
        <fullName evidence="1">Uncharacterized protein</fullName>
    </submittedName>
</protein>
<sequence length="133" mass="15194">PMIGLLFIFKKWLLEFLTNTVMFSLATAFFPLAQWNTIHPTRLSTLLPFLHLPFITSSIKITRIETPKPGLLFSGSPFSNLKHLLKLMPFFFCVFKSNDHTHQTLKGVSHSEKYTRIGFSCQMSEKMSNAVVA</sequence>